<gene>
    <name evidence="1" type="ORF">GCM10011274_33690</name>
</gene>
<proteinExistence type="predicted"/>
<sequence length="62" mass="7215">MGNPLSAKKAKKKNSQLIVRINDQERAEFVDLCEELDTSAAREVRRFIRQFIDEHNRPSAED</sequence>
<dbReference type="AlphaFoldDB" id="A0A8H9IFW3"/>
<reference evidence="1" key="1">
    <citation type="journal article" date="2014" name="Int. J. Syst. Evol. Microbiol.">
        <title>Complete genome sequence of Corynebacterium casei LMG S-19264T (=DSM 44701T), isolated from a smear-ripened cheese.</title>
        <authorList>
            <consortium name="US DOE Joint Genome Institute (JGI-PGF)"/>
            <person name="Walter F."/>
            <person name="Albersmeier A."/>
            <person name="Kalinowski J."/>
            <person name="Ruckert C."/>
        </authorList>
    </citation>
    <scope>NUCLEOTIDE SEQUENCE</scope>
    <source>
        <strain evidence="1">KCTC 32337</strain>
    </source>
</reference>
<name>A0A8H9IFW3_9ALTE</name>
<evidence type="ECO:0000313" key="2">
    <source>
        <dbReference type="Proteomes" id="UP000622604"/>
    </source>
</evidence>
<comment type="caution">
    <text evidence="1">The sequence shown here is derived from an EMBL/GenBank/DDBJ whole genome shotgun (WGS) entry which is preliminary data.</text>
</comment>
<reference evidence="1" key="2">
    <citation type="submission" date="2020-09" db="EMBL/GenBank/DDBJ databases">
        <authorList>
            <person name="Sun Q."/>
            <person name="Kim S."/>
        </authorList>
    </citation>
    <scope>NUCLEOTIDE SEQUENCE</scope>
    <source>
        <strain evidence="1">KCTC 32337</strain>
    </source>
</reference>
<evidence type="ECO:0000313" key="1">
    <source>
        <dbReference type="EMBL" id="GGZ72647.1"/>
    </source>
</evidence>
<dbReference type="EMBL" id="BMZC01000010">
    <property type="protein sequence ID" value="GGZ72647.1"/>
    <property type="molecule type" value="Genomic_DNA"/>
</dbReference>
<protein>
    <submittedName>
        <fullName evidence="1">Uncharacterized protein</fullName>
    </submittedName>
</protein>
<organism evidence="1 2">
    <name type="scientific">Paraglaciecola chathamensis</name>
    <dbReference type="NCBI Taxonomy" id="368405"/>
    <lineage>
        <taxon>Bacteria</taxon>
        <taxon>Pseudomonadati</taxon>
        <taxon>Pseudomonadota</taxon>
        <taxon>Gammaproteobacteria</taxon>
        <taxon>Alteromonadales</taxon>
        <taxon>Alteromonadaceae</taxon>
        <taxon>Paraglaciecola</taxon>
    </lineage>
</organism>
<dbReference type="Proteomes" id="UP000622604">
    <property type="component" value="Unassembled WGS sequence"/>
</dbReference>
<accession>A0A8H9IFW3</accession>